<evidence type="ECO:0000313" key="7">
    <source>
        <dbReference type="EMBL" id="CAJ1960001.1"/>
    </source>
</evidence>
<comment type="similarity">
    <text evidence="4">Belongs to the HSF family.</text>
</comment>
<dbReference type="GO" id="GO:0043565">
    <property type="term" value="F:sequence-specific DNA binding"/>
    <property type="evidence" value="ECO:0007669"/>
    <property type="project" value="InterPro"/>
</dbReference>
<dbReference type="InterPro" id="IPR036390">
    <property type="entry name" value="WH_DNA-bd_sf"/>
</dbReference>
<dbReference type="EMBL" id="CAKOGP040002036">
    <property type="protein sequence ID" value="CAJ1960001.1"/>
    <property type="molecule type" value="Genomic_DNA"/>
</dbReference>
<dbReference type="Gene3D" id="1.10.10.10">
    <property type="entry name" value="Winged helix-like DNA-binding domain superfamily/Winged helix DNA-binding domain"/>
    <property type="match status" value="1"/>
</dbReference>
<sequence length="366" mass="40978">MMARFPERLFQLLKLVDENGWEDTFSWVNNGTGFKVHDRNKFEKLLLKKHFNTTRYASFARQLHAYGFDCVRAGRQTGIYSHPHFRRDDPIGSSALKREAGRNVSKAAVSRRNQECQDGGLEDHFARMRNFVLSKDAIKLAPLLLERPNASCLPNMQKDNVGTADDGSQHWSVMSNLYDTVRSQVADRRKNVIPSPLPTQCLHFNRKETGPCSGISAGGTSLNGSYGMHNPHKSFWTLSTNQKRATSALSMASVNDPTPLHMIVDEGKSNDAFATGNLICDEEEDSDLDPIPLEEAAFDQIALKPPVEDDYSFRGKNWDPTNWSPAGSVSGKDNDARRSPIQDGFFLEPRPINEMVQDPGCLSTCR</sequence>
<proteinExistence type="inferred from homology"/>
<keyword evidence="3" id="KW-0539">Nucleus</keyword>
<dbReference type="Proteomes" id="UP001295423">
    <property type="component" value="Unassembled WGS sequence"/>
</dbReference>
<protein>
    <recommendedName>
        <fullName evidence="6">HSF-type DNA-binding domain-containing protein</fullName>
    </recommendedName>
</protein>
<evidence type="ECO:0000256" key="4">
    <source>
        <dbReference type="RuleBase" id="RU004020"/>
    </source>
</evidence>
<accession>A0AAD2G1Z8</accession>
<keyword evidence="8" id="KW-1185">Reference proteome</keyword>
<evidence type="ECO:0000256" key="3">
    <source>
        <dbReference type="ARBA" id="ARBA00023242"/>
    </source>
</evidence>
<name>A0AAD2G1Z8_9STRA</name>
<feature type="region of interest" description="Disordered" evidence="5">
    <location>
        <begin position="313"/>
        <end position="337"/>
    </location>
</feature>
<comment type="subcellular location">
    <subcellularLocation>
        <location evidence="1">Nucleus</location>
    </subcellularLocation>
</comment>
<dbReference type="GO" id="GO:0003700">
    <property type="term" value="F:DNA-binding transcription factor activity"/>
    <property type="evidence" value="ECO:0007669"/>
    <property type="project" value="InterPro"/>
</dbReference>
<dbReference type="PANTHER" id="PTHR10015">
    <property type="entry name" value="HEAT SHOCK TRANSCRIPTION FACTOR"/>
    <property type="match status" value="1"/>
</dbReference>
<evidence type="ECO:0000256" key="1">
    <source>
        <dbReference type="ARBA" id="ARBA00004123"/>
    </source>
</evidence>
<evidence type="ECO:0000313" key="8">
    <source>
        <dbReference type="Proteomes" id="UP001295423"/>
    </source>
</evidence>
<dbReference type="InterPro" id="IPR036388">
    <property type="entry name" value="WH-like_DNA-bd_sf"/>
</dbReference>
<evidence type="ECO:0000256" key="5">
    <source>
        <dbReference type="SAM" id="MobiDB-lite"/>
    </source>
</evidence>
<reference evidence="7" key="1">
    <citation type="submission" date="2023-08" db="EMBL/GenBank/DDBJ databases">
        <authorList>
            <person name="Audoor S."/>
            <person name="Bilcke G."/>
        </authorList>
    </citation>
    <scope>NUCLEOTIDE SEQUENCE</scope>
</reference>
<dbReference type="InterPro" id="IPR000232">
    <property type="entry name" value="HSF_DNA-bd"/>
</dbReference>
<dbReference type="SUPFAM" id="SSF46785">
    <property type="entry name" value="Winged helix' DNA-binding domain"/>
    <property type="match status" value="1"/>
</dbReference>
<evidence type="ECO:0000259" key="6">
    <source>
        <dbReference type="SMART" id="SM00415"/>
    </source>
</evidence>
<keyword evidence="2" id="KW-0238">DNA-binding</keyword>
<dbReference type="GO" id="GO:0005634">
    <property type="term" value="C:nucleus"/>
    <property type="evidence" value="ECO:0007669"/>
    <property type="project" value="UniProtKB-SubCell"/>
</dbReference>
<feature type="domain" description="HSF-type DNA-binding" evidence="6">
    <location>
        <begin position="4"/>
        <end position="99"/>
    </location>
</feature>
<organism evidence="7 8">
    <name type="scientific">Cylindrotheca closterium</name>
    <dbReference type="NCBI Taxonomy" id="2856"/>
    <lineage>
        <taxon>Eukaryota</taxon>
        <taxon>Sar</taxon>
        <taxon>Stramenopiles</taxon>
        <taxon>Ochrophyta</taxon>
        <taxon>Bacillariophyta</taxon>
        <taxon>Bacillariophyceae</taxon>
        <taxon>Bacillariophycidae</taxon>
        <taxon>Bacillariales</taxon>
        <taxon>Bacillariaceae</taxon>
        <taxon>Cylindrotheca</taxon>
    </lineage>
</organism>
<dbReference type="SMART" id="SM00415">
    <property type="entry name" value="HSF"/>
    <property type="match status" value="1"/>
</dbReference>
<comment type="caution">
    <text evidence="7">The sequence shown here is derived from an EMBL/GenBank/DDBJ whole genome shotgun (WGS) entry which is preliminary data.</text>
</comment>
<evidence type="ECO:0000256" key="2">
    <source>
        <dbReference type="ARBA" id="ARBA00023125"/>
    </source>
</evidence>
<gene>
    <name evidence="7" type="ORF">CYCCA115_LOCUS18418</name>
</gene>
<dbReference type="AlphaFoldDB" id="A0AAD2G1Z8"/>
<dbReference type="Pfam" id="PF00447">
    <property type="entry name" value="HSF_DNA-bind"/>
    <property type="match status" value="1"/>
</dbReference>
<dbReference type="PANTHER" id="PTHR10015:SF206">
    <property type="entry name" value="HSF-TYPE DNA-BINDING DOMAIN-CONTAINING PROTEIN"/>
    <property type="match status" value="1"/>
</dbReference>